<evidence type="ECO:0000313" key="15">
    <source>
        <dbReference type="EnsemblPlants" id="ORUFI01G32170.1"/>
    </source>
</evidence>
<dbReference type="GO" id="GO:0006397">
    <property type="term" value="P:mRNA processing"/>
    <property type="evidence" value="ECO:0007669"/>
    <property type="project" value="UniProtKB-KW"/>
</dbReference>
<dbReference type="HOGENOM" id="CLU_016753_0_0_1"/>
<keyword evidence="8" id="KW-0810">Translation regulation</keyword>
<dbReference type="InterPro" id="IPR018545">
    <property type="entry name" value="Btz_dom"/>
</dbReference>
<accession>A0A0E0N1R7</accession>
<feature type="compositionally biased region" description="Low complexity" evidence="13">
    <location>
        <begin position="46"/>
        <end position="65"/>
    </location>
</feature>
<evidence type="ECO:0000256" key="6">
    <source>
        <dbReference type="ARBA" id="ARBA00022664"/>
    </source>
</evidence>
<dbReference type="Pfam" id="PF09405">
    <property type="entry name" value="Btz"/>
    <property type="match status" value="1"/>
</dbReference>
<evidence type="ECO:0000256" key="7">
    <source>
        <dbReference type="ARBA" id="ARBA00022816"/>
    </source>
</evidence>
<feature type="compositionally biased region" description="Polar residues" evidence="13">
    <location>
        <begin position="404"/>
        <end position="433"/>
    </location>
</feature>
<dbReference type="GO" id="GO:0051028">
    <property type="term" value="P:mRNA transport"/>
    <property type="evidence" value="ECO:0007669"/>
    <property type="project" value="UniProtKB-KW"/>
</dbReference>
<evidence type="ECO:0000256" key="3">
    <source>
        <dbReference type="ARBA" id="ARBA00009548"/>
    </source>
</evidence>
<proteinExistence type="inferred from homology"/>
<dbReference type="Gramene" id="ORUFI01G32170.1">
    <property type="protein sequence ID" value="ORUFI01G32170.1"/>
    <property type="gene ID" value="ORUFI01G32170"/>
</dbReference>
<dbReference type="GO" id="GO:0035145">
    <property type="term" value="C:exon-exon junction complex"/>
    <property type="evidence" value="ECO:0007669"/>
    <property type="project" value="InterPro"/>
</dbReference>
<evidence type="ECO:0000256" key="12">
    <source>
        <dbReference type="ARBA" id="ARBA00023242"/>
    </source>
</evidence>
<evidence type="ECO:0000256" key="10">
    <source>
        <dbReference type="ARBA" id="ARBA00023161"/>
    </source>
</evidence>
<feature type="domain" description="Btz" evidence="14">
    <location>
        <begin position="126"/>
        <end position="238"/>
    </location>
</feature>
<evidence type="ECO:0000256" key="1">
    <source>
        <dbReference type="ARBA" id="ARBA00004123"/>
    </source>
</evidence>
<keyword evidence="7" id="KW-0509">mRNA transport</keyword>
<evidence type="ECO:0000256" key="5">
    <source>
        <dbReference type="ARBA" id="ARBA00022490"/>
    </source>
</evidence>
<sequence>MAEKEEAEEEVEDEEEYESDLDDAPLPAVRRRAAASDDEEGGGASGSSAPWSVAGSDLDSYSDSDGQGAAEMYDDEEEGSEERDELEAGGGGGGGGGVGGGEALEDEGKCADEEALEDEGRYGDEEADGVVAALGDEGKCDGEEAEVEAAVEGAEVVNKEGEAQAVPTIGAFYMHDDRFRDPENGRHGSQRKNFGGQKLWYPKDDNVWAHDRFYEMNSHHDRLYETNSHNSPNDSGRGPRGSFRAWGGDRTHRYDHGYLERTLSQSYYHDDREEYKYVPKEPRTFFATTRDHISFLKESNNMYGSANNYKRVPSKFHTYYDHGDTKNFAYVQRESHTYYGNAKDFTSAHDGYRGGVSNPYVSHWRSDPEICSGQYIRSQNEEASSNAEGGKHPSQTLGFQTEKNFPMKQTSPSNLNSASPSFYHSRSSHQEQPFIQRGKARAVMFSKLFTSSVRMAHNSLKPQSRPVYRVKAVVPYGRGNTLDSLSTNAMEEIDNPGSNLSGSASDNYIQYSKSSDKGTVKTELKEEVEGPSFTYDEGHVHGVTGARGLTLSDKALQFNGQHPRGPDTPFIGRTLPRFVVRQLVGGSSEMNQMTWLLVSSSSTGAPGATHNPPHFGSYYPQPSELVPSLVSPRDHSVTEDLTHEIPGHQLGQRQNKIRRDELCLIEIMRLLYCRKLQCLLKTKSQTNPFNSILFSKALIFVLYSKIQQSLNYSRARSQVFIRLDHAEITIWIGRNGQWREEAPGPCFTLFRPSCSYIRDPSTVAPPSEHVHVVVWFKTRQREPT</sequence>
<keyword evidence="6" id="KW-0507">mRNA processing</keyword>
<keyword evidence="16" id="KW-1185">Reference proteome</keyword>
<dbReference type="GO" id="GO:0000184">
    <property type="term" value="P:nuclear-transcribed mRNA catabolic process, nonsense-mediated decay"/>
    <property type="evidence" value="ECO:0007669"/>
    <property type="project" value="UniProtKB-KW"/>
</dbReference>
<comment type="subcellular location">
    <subcellularLocation>
        <location evidence="2">Cytoplasm</location>
    </subcellularLocation>
    <subcellularLocation>
        <location evidence="1">Nucleus</location>
    </subcellularLocation>
</comment>
<comment type="similarity">
    <text evidence="3">Belongs to the CASC3 family.</text>
</comment>
<feature type="region of interest" description="Disordered" evidence="13">
    <location>
        <begin position="224"/>
        <end position="246"/>
    </location>
</feature>
<dbReference type="OMA" id="HAEITIW"/>
<dbReference type="GO" id="GO:0003729">
    <property type="term" value="F:mRNA binding"/>
    <property type="evidence" value="ECO:0007669"/>
    <property type="project" value="InterPro"/>
</dbReference>
<keyword evidence="4" id="KW-0813">Transport</keyword>
<evidence type="ECO:0000256" key="13">
    <source>
        <dbReference type="SAM" id="MobiDB-lite"/>
    </source>
</evidence>
<feature type="compositionally biased region" description="Acidic residues" evidence="13">
    <location>
        <begin position="72"/>
        <end position="87"/>
    </location>
</feature>
<feature type="compositionally biased region" description="Gly residues" evidence="13">
    <location>
        <begin position="88"/>
        <end position="102"/>
    </location>
</feature>
<feature type="compositionally biased region" description="Acidic residues" evidence="13">
    <location>
        <begin position="1"/>
        <end position="23"/>
    </location>
</feature>
<evidence type="ECO:0000256" key="4">
    <source>
        <dbReference type="ARBA" id="ARBA00022448"/>
    </source>
</evidence>
<dbReference type="GO" id="GO:0006417">
    <property type="term" value="P:regulation of translation"/>
    <property type="evidence" value="ECO:0007669"/>
    <property type="project" value="UniProtKB-KW"/>
</dbReference>
<keyword evidence="12" id="KW-0539">Nucleus</keyword>
<dbReference type="GO" id="GO:0008380">
    <property type="term" value="P:RNA splicing"/>
    <property type="evidence" value="ECO:0007669"/>
    <property type="project" value="UniProtKB-KW"/>
</dbReference>
<evidence type="ECO:0000313" key="16">
    <source>
        <dbReference type="Proteomes" id="UP000008022"/>
    </source>
</evidence>
<feature type="region of interest" description="Disordered" evidence="13">
    <location>
        <begin position="404"/>
        <end position="435"/>
    </location>
</feature>
<dbReference type="PANTHER" id="PTHR46837">
    <property type="entry name" value="PROTEIN MLN51 HOMOLOG"/>
    <property type="match status" value="1"/>
</dbReference>
<dbReference type="InterPro" id="IPR044796">
    <property type="entry name" value="MLN51_plant"/>
</dbReference>
<keyword evidence="11" id="KW-0508">mRNA splicing</keyword>
<organism evidence="15 16">
    <name type="scientific">Oryza rufipogon</name>
    <name type="common">Brownbeard rice</name>
    <name type="synonym">Asian wild rice</name>
    <dbReference type="NCBI Taxonomy" id="4529"/>
    <lineage>
        <taxon>Eukaryota</taxon>
        <taxon>Viridiplantae</taxon>
        <taxon>Streptophyta</taxon>
        <taxon>Embryophyta</taxon>
        <taxon>Tracheophyta</taxon>
        <taxon>Spermatophyta</taxon>
        <taxon>Magnoliopsida</taxon>
        <taxon>Liliopsida</taxon>
        <taxon>Poales</taxon>
        <taxon>Poaceae</taxon>
        <taxon>BOP clade</taxon>
        <taxon>Oryzoideae</taxon>
        <taxon>Oryzeae</taxon>
        <taxon>Oryzinae</taxon>
        <taxon>Oryza</taxon>
    </lineage>
</organism>
<keyword evidence="10" id="KW-0866">Nonsense-mediated mRNA decay</keyword>
<reference evidence="16" key="1">
    <citation type="submission" date="2013-06" db="EMBL/GenBank/DDBJ databases">
        <authorList>
            <person name="Zhao Q."/>
        </authorList>
    </citation>
    <scope>NUCLEOTIDE SEQUENCE</scope>
    <source>
        <strain evidence="16">cv. W1943</strain>
    </source>
</reference>
<dbReference type="EnsemblPlants" id="ORUFI01G32170.1">
    <property type="protein sequence ID" value="ORUFI01G32170.1"/>
    <property type="gene ID" value="ORUFI01G32170"/>
</dbReference>
<evidence type="ECO:0000256" key="11">
    <source>
        <dbReference type="ARBA" id="ARBA00023187"/>
    </source>
</evidence>
<dbReference type="eggNOG" id="ENOG502QSS9">
    <property type="taxonomic scope" value="Eukaryota"/>
</dbReference>
<dbReference type="AlphaFoldDB" id="A0A0E0N1R7"/>
<feature type="compositionally biased region" description="Polar residues" evidence="13">
    <location>
        <begin position="225"/>
        <end position="234"/>
    </location>
</feature>
<protein>
    <recommendedName>
        <fullName evidence="14">Btz domain-containing protein</fullName>
    </recommendedName>
</protein>
<dbReference type="Proteomes" id="UP000008022">
    <property type="component" value="Unassembled WGS sequence"/>
</dbReference>
<evidence type="ECO:0000256" key="8">
    <source>
        <dbReference type="ARBA" id="ARBA00022845"/>
    </source>
</evidence>
<reference evidence="15" key="2">
    <citation type="submission" date="2015-06" db="UniProtKB">
        <authorList>
            <consortium name="EnsemblPlants"/>
        </authorList>
    </citation>
    <scope>IDENTIFICATION</scope>
</reference>
<dbReference type="SMART" id="SM01044">
    <property type="entry name" value="Btz"/>
    <property type="match status" value="1"/>
</dbReference>
<feature type="region of interest" description="Disordered" evidence="13">
    <location>
        <begin position="1"/>
        <end position="110"/>
    </location>
</feature>
<dbReference type="PANTHER" id="PTHR46837:SF7">
    <property type="entry name" value="BTZ DOMAIN-CONTAINING PROTEIN"/>
    <property type="match status" value="1"/>
</dbReference>
<evidence type="ECO:0000256" key="9">
    <source>
        <dbReference type="ARBA" id="ARBA00022884"/>
    </source>
</evidence>
<name>A0A0E0N1R7_ORYRU</name>
<evidence type="ECO:0000259" key="14">
    <source>
        <dbReference type="SMART" id="SM01044"/>
    </source>
</evidence>
<dbReference type="STRING" id="4529.A0A0E0N1R7"/>
<keyword evidence="9" id="KW-0694">RNA-binding</keyword>
<feature type="region of interest" description="Disordered" evidence="13">
    <location>
        <begin position="379"/>
        <end position="398"/>
    </location>
</feature>
<evidence type="ECO:0000256" key="2">
    <source>
        <dbReference type="ARBA" id="ARBA00004496"/>
    </source>
</evidence>
<dbReference type="GO" id="GO:0005737">
    <property type="term" value="C:cytoplasm"/>
    <property type="evidence" value="ECO:0007669"/>
    <property type="project" value="UniProtKB-SubCell"/>
</dbReference>
<keyword evidence="5" id="KW-0963">Cytoplasm</keyword>